<dbReference type="PANTHER" id="PTHR36503:SF1">
    <property type="entry name" value="BLR2520 PROTEIN"/>
    <property type="match status" value="1"/>
</dbReference>
<dbReference type="PANTHER" id="PTHR36503">
    <property type="entry name" value="BLR2520 PROTEIN"/>
    <property type="match status" value="1"/>
</dbReference>
<evidence type="ECO:0000259" key="1">
    <source>
        <dbReference type="PROSITE" id="PS51819"/>
    </source>
</evidence>
<dbReference type="Gene3D" id="3.10.180.10">
    <property type="entry name" value="2,3-Dihydroxybiphenyl 1,2-Dioxygenase, domain 1"/>
    <property type="match status" value="1"/>
</dbReference>
<gene>
    <name evidence="2" type="ORF">A2140_05505</name>
</gene>
<dbReference type="PROSITE" id="PS51819">
    <property type="entry name" value="VOC"/>
    <property type="match status" value="1"/>
</dbReference>
<protein>
    <submittedName>
        <fullName evidence="2">Glyoxalase</fullName>
    </submittedName>
</protein>
<dbReference type="AlphaFoldDB" id="A0A1F6T4V5"/>
<dbReference type="Pfam" id="PF00903">
    <property type="entry name" value="Glyoxalase"/>
    <property type="match status" value="1"/>
</dbReference>
<comment type="caution">
    <text evidence="2">The sequence shown here is derived from an EMBL/GenBank/DDBJ whole genome shotgun (WGS) entry which is preliminary data.</text>
</comment>
<dbReference type="STRING" id="1817756.A2140_05505"/>
<dbReference type="EMBL" id="MFSQ01000070">
    <property type="protein sequence ID" value="OGI40049.1"/>
    <property type="molecule type" value="Genomic_DNA"/>
</dbReference>
<proteinExistence type="predicted"/>
<evidence type="ECO:0000313" key="3">
    <source>
        <dbReference type="Proteomes" id="UP000178379"/>
    </source>
</evidence>
<dbReference type="InterPro" id="IPR037523">
    <property type="entry name" value="VOC_core"/>
</dbReference>
<dbReference type="Proteomes" id="UP000178379">
    <property type="component" value="Unassembled WGS sequence"/>
</dbReference>
<dbReference type="CDD" id="cd07251">
    <property type="entry name" value="VOC_like"/>
    <property type="match status" value="1"/>
</dbReference>
<dbReference type="SUPFAM" id="SSF54593">
    <property type="entry name" value="Glyoxalase/Bleomycin resistance protein/Dihydroxybiphenyl dioxygenase"/>
    <property type="match status" value="1"/>
</dbReference>
<sequence length="146" mass="15938">MRIPRMTVVTLGVADLARATKFYEAVLATPPDTSNDGVTFFQMPGVWLSLFPREHLAKDISPNVNPAPGGFSGVTLAHNARSKEDVVATLRRAQSAGARIEKEAQDTFWGGYGGYFSDPDGHYWEVVWGPMFEFTDAGELKPSTTA</sequence>
<dbReference type="InterPro" id="IPR029068">
    <property type="entry name" value="Glyas_Bleomycin-R_OHBP_Dase"/>
</dbReference>
<name>A0A1F6T4V5_9PROT</name>
<organism evidence="2 3">
    <name type="scientific">Candidatus Muproteobacteria bacterium RBG_16_62_13</name>
    <dbReference type="NCBI Taxonomy" id="1817756"/>
    <lineage>
        <taxon>Bacteria</taxon>
        <taxon>Pseudomonadati</taxon>
        <taxon>Pseudomonadota</taxon>
        <taxon>Candidatus Muproteobacteria</taxon>
    </lineage>
</organism>
<accession>A0A1F6T4V5</accession>
<feature type="domain" description="VOC" evidence="1">
    <location>
        <begin position="5"/>
        <end position="129"/>
    </location>
</feature>
<evidence type="ECO:0000313" key="2">
    <source>
        <dbReference type="EMBL" id="OGI40049.1"/>
    </source>
</evidence>
<reference evidence="2 3" key="1">
    <citation type="journal article" date="2016" name="Nat. Commun.">
        <title>Thousands of microbial genomes shed light on interconnected biogeochemical processes in an aquifer system.</title>
        <authorList>
            <person name="Anantharaman K."/>
            <person name="Brown C.T."/>
            <person name="Hug L.A."/>
            <person name="Sharon I."/>
            <person name="Castelle C.J."/>
            <person name="Probst A.J."/>
            <person name="Thomas B.C."/>
            <person name="Singh A."/>
            <person name="Wilkins M.J."/>
            <person name="Karaoz U."/>
            <person name="Brodie E.L."/>
            <person name="Williams K.H."/>
            <person name="Hubbard S.S."/>
            <person name="Banfield J.F."/>
        </authorList>
    </citation>
    <scope>NUCLEOTIDE SEQUENCE [LARGE SCALE GENOMIC DNA]</scope>
</reference>
<dbReference type="InterPro" id="IPR004360">
    <property type="entry name" value="Glyas_Fos-R_dOase_dom"/>
</dbReference>